<keyword evidence="2" id="KW-1185">Reference proteome</keyword>
<name>A0AAQ3JSI4_9LILI</name>
<organism evidence="1 2">
    <name type="scientific">Canna indica</name>
    <name type="common">Indian-shot</name>
    <dbReference type="NCBI Taxonomy" id="4628"/>
    <lineage>
        <taxon>Eukaryota</taxon>
        <taxon>Viridiplantae</taxon>
        <taxon>Streptophyta</taxon>
        <taxon>Embryophyta</taxon>
        <taxon>Tracheophyta</taxon>
        <taxon>Spermatophyta</taxon>
        <taxon>Magnoliopsida</taxon>
        <taxon>Liliopsida</taxon>
        <taxon>Zingiberales</taxon>
        <taxon>Cannaceae</taxon>
        <taxon>Canna</taxon>
    </lineage>
</organism>
<accession>A0AAQ3JSI4</accession>
<evidence type="ECO:0000313" key="2">
    <source>
        <dbReference type="Proteomes" id="UP001327560"/>
    </source>
</evidence>
<evidence type="ECO:0000313" key="1">
    <source>
        <dbReference type="EMBL" id="WOK95211.1"/>
    </source>
</evidence>
<proteinExistence type="predicted"/>
<dbReference type="EMBL" id="CP136890">
    <property type="protein sequence ID" value="WOK95211.1"/>
    <property type="molecule type" value="Genomic_DNA"/>
</dbReference>
<sequence>MVGGFLAFFGLGRKQKRRGNRTGETREWRARGREAAAADHELAFSRSPRQVVAEKEAPWQRKARRSEDGEEEVISYGRWVAGVDVDRRAKEFIDRVHYRRMHPDQWLEAV</sequence>
<gene>
    <name evidence="1" type="ORF">Cni_G03918</name>
</gene>
<protein>
    <submittedName>
        <fullName evidence="1">Uncharacterized protein</fullName>
    </submittedName>
</protein>
<dbReference type="Proteomes" id="UP001327560">
    <property type="component" value="Chromosome 1"/>
</dbReference>
<reference evidence="1 2" key="1">
    <citation type="submission" date="2023-10" db="EMBL/GenBank/DDBJ databases">
        <title>Chromosome-scale genome assembly provides insights into flower coloration mechanisms of Canna indica.</title>
        <authorList>
            <person name="Li C."/>
        </authorList>
    </citation>
    <scope>NUCLEOTIDE SEQUENCE [LARGE SCALE GENOMIC DNA]</scope>
    <source>
        <tissue evidence="1">Flower</tissue>
    </source>
</reference>
<dbReference type="AlphaFoldDB" id="A0AAQ3JSI4"/>